<comment type="caution">
    <text evidence="2">The sequence shown here is derived from an EMBL/GenBank/DDBJ whole genome shotgun (WGS) entry which is preliminary data.</text>
</comment>
<dbReference type="AlphaFoldDB" id="A0A4C1V1A3"/>
<name>A0A4C1V1A3_EUMVA</name>
<organism evidence="2 3">
    <name type="scientific">Eumeta variegata</name>
    <name type="common">Bagworm moth</name>
    <name type="synonym">Eumeta japonica</name>
    <dbReference type="NCBI Taxonomy" id="151549"/>
    <lineage>
        <taxon>Eukaryota</taxon>
        <taxon>Metazoa</taxon>
        <taxon>Ecdysozoa</taxon>
        <taxon>Arthropoda</taxon>
        <taxon>Hexapoda</taxon>
        <taxon>Insecta</taxon>
        <taxon>Pterygota</taxon>
        <taxon>Neoptera</taxon>
        <taxon>Endopterygota</taxon>
        <taxon>Lepidoptera</taxon>
        <taxon>Glossata</taxon>
        <taxon>Ditrysia</taxon>
        <taxon>Tineoidea</taxon>
        <taxon>Psychidae</taxon>
        <taxon>Oiketicinae</taxon>
        <taxon>Eumeta</taxon>
    </lineage>
</organism>
<evidence type="ECO:0000313" key="2">
    <source>
        <dbReference type="EMBL" id="GBP32057.1"/>
    </source>
</evidence>
<dbReference type="EMBL" id="BGZK01000254">
    <property type="protein sequence ID" value="GBP32057.1"/>
    <property type="molecule type" value="Genomic_DNA"/>
</dbReference>
<sequence>MPNFDSIRPVEDSHTHSSTRKEDHFVDRDCSALVQRLESRETLPFPDKVQSDHVILEESTQIFWHTTSTGQRTRELVT</sequence>
<feature type="region of interest" description="Disordered" evidence="1">
    <location>
        <begin position="1"/>
        <end position="24"/>
    </location>
</feature>
<evidence type="ECO:0000313" key="3">
    <source>
        <dbReference type="Proteomes" id="UP000299102"/>
    </source>
</evidence>
<protein>
    <submittedName>
        <fullName evidence="2">Uncharacterized protein</fullName>
    </submittedName>
</protein>
<reference evidence="2 3" key="1">
    <citation type="journal article" date="2019" name="Commun. Biol.">
        <title>The bagworm genome reveals a unique fibroin gene that provides high tensile strength.</title>
        <authorList>
            <person name="Kono N."/>
            <person name="Nakamura H."/>
            <person name="Ohtoshi R."/>
            <person name="Tomita M."/>
            <person name="Numata K."/>
            <person name="Arakawa K."/>
        </authorList>
    </citation>
    <scope>NUCLEOTIDE SEQUENCE [LARGE SCALE GENOMIC DNA]</scope>
</reference>
<feature type="compositionally biased region" description="Basic and acidic residues" evidence="1">
    <location>
        <begin position="8"/>
        <end position="24"/>
    </location>
</feature>
<accession>A0A4C1V1A3</accession>
<evidence type="ECO:0000256" key="1">
    <source>
        <dbReference type="SAM" id="MobiDB-lite"/>
    </source>
</evidence>
<dbReference type="Proteomes" id="UP000299102">
    <property type="component" value="Unassembled WGS sequence"/>
</dbReference>
<gene>
    <name evidence="2" type="ORF">EVAR_21091_1</name>
</gene>
<keyword evidence="3" id="KW-1185">Reference proteome</keyword>
<proteinExistence type="predicted"/>